<dbReference type="GO" id="GO:0042128">
    <property type="term" value="P:nitrate assimilation"/>
    <property type="evidence" value="ECO:0007669"/>
    <property type="project" value="UniProtKB-KW"/>
</dbReference>
<dbReference type="InterPro" id="IPR003765">
    <property type="entry name" value="NO3_reductase_chaperone_NarJ"/>
</dbReference>
<reference evidence="2" key="1">
    <citation type="submission" date="2016-01" db="EMBL/GenBank/DDBJ databases">
        <authorList>
            <person name="Peeters Charlotte."/>
        </authorList>
    </citation>
    <scope>NUCLEOTIDE SEQUENCE</scope>
    <source>
        <strain evidence="2">LMG 22936</strain>
    </source>
</reference>
<dbReference type="InterPro" id="IPR020945">
    <property type="entry name" value="DMSO/NO3_reduct_chaperone"/>
</dbReference>
<protein>
    <submittedName>
        <fullName evidence="2">Nitrate reductase subunit delta</fullName>
    </submittedName>
</protein>
<evidence type="ECO:0000313" key="2">
    <source>
        <dbReference type="EMBL" id="SAL14323.1"/>
    </source>
</evidence>
<name>A0A158F3T7_9BURK</name>
<proteinExistence type="predicted"/>
<dbReference type="Gene3D" id="1.10.3480.10">
    <property type="entry name" value="TorD-like"/>
    <property type="match status" value="1"/>
</dbReference>
<keyword evidence="1" id="KW-0534">Nitrate assimilation</keyword>
<gene>
    <name evidence="2" type="ORF">AWB66_00547</name>
</gene>
<organism evidence="2 3">
    <name type="scientific">Caballeronia telluris</name>
    <dbReference type="NCBI Taxonomy" id="326475"/>
    <lineage>
        <taxon>Bacteria</taxon>
        <taxon>Pseudomonadati</taxon>
        <taxon>Pseudomonadota</taxon>
        <taxon>Betaproteobacteria</taxon>
        <taxon>Burkholderiales</taxon>
        <taxon>Burkholderiaceae</taxon>
        <taxon>Caballeronia</taxon>
    </lineage>
</organism>
<dbReference type="PANTHER" id="PTHR43680">
    <property type="entry name" value="NITRATE REDUCTASE MOLYBDENUM COFACTOR ASSEMBLY CHAPERONE"/>
    <property type="match status" value="1"/>
</dbReference>
<dbReference type="STRING" id="326475.AWB66_00547"/>
<sequence length="223" mass="24517">MTEVATMSIYPVLAALLDYPEPELLAALPDIEDALCAWHEAGLQLKPLVAMLKHQSLIELQENYVGTFDCNPSHSLHLFEHVHGEGRDRGQAMVDLLDEYRRHGLDMASNELPDYVPLFLEVLGMIDPAQARALLGEAIHVLAALGERLARGKSPYASAFDVLRSMTDVVPQTRTEPPVRDMDEALEMFGPGSDGVEPLLASRMTTPLAQPVHFYPRGAAATH</sequence>
<evidence type="ECO:0000313" key="3">
    <source>
        <dbReference type="Proteomes" id="UP000054717"/>
    </source>
</evidence>
<dbReference type="EMBL" id="FCNZ02000001">
    <property type="protein sequence ID" value="SAL14323.1"/>
    <property type="molecule type" value="Genomic_DNA"/>
</dbReference>
<dbReference type="AlphaFoldDB" id="A0A158F3T7"/>
<dbReference type="InterPro" id="IPR036411">
    <property type="entry name" value="TorD-like_sf"/>
</dbReference>
<dbReference type="NCBIfam" id="TIGR00684">
    <property type="entry name" value="narJ"/>
    <property type="match status" value="1"/>
</dbReference>
<dbReference type="GO" id="GO:0016530">
    <property type="term" value="F:metallochaperone activity"/>
    <property type="evidence" value="ECO:0007669"/>
    <property type="project" value="TreeGrafter"/>
</dbReference>
<dbReference type="GO" id="GO:0051131">
    <property type="term" value="P:chaperone-mediated protein complex assembly"/>
    <property type="evidence" value="ECO:0007669"/>
    <property type="project" value="InterPro"/>
</dbReference>
<dbReference type="PANTHER" id="PTHR43680:SF2">
    <property type="entry name" value="NITRATE REDUCTASE MOLYBDENUM COFACTOR ASSEMBLY CHAPERONE NARJ"/>
    <property type="match status" value="1"/>
</dbReference>
<dbReference type="Pfam" id="PF02613">
    <property type="entry name" value="Nitrate_red_del"/>
    <property type="match status" value="1"/>
</dbReference>
<comment type="caution">
    <text evidence="2">The sequence shown here is derived from an EMBL/GenBank/DDBJ whole genome shotgun (WGS) entry which is preliminary data.</text>
</comment>
<dbReference type="SUPFAM" id="SSF89155">
    <property type="entry name" value="TorD-like"/>
    <property type="match status" value="1"/>
</dbReference>
<keyword evidence="3" id="KW-1185">Reference proteome</keyword>
<dbReference type="GO" id="GO:0051082">
    <property type="term" value="F:unfolded protein binding"/>
    <property type="evidence" value="ECO:0007669"/>
    <property type="project" value="InterPro"/>
</dbReference>
<evidence type="ECO:0000256" key="1">
    <source>
        <dbReference type="ARBA" id="ARBA00023063"/>
    </source>
</evidence>
<dbReference type="Proteomes" id="UP000054717">
    <property type="component" value="Unassembled WGS sequence"/>
</dbReference>
<accession>A0A158F3T7</accession>